<accession>A0A8H7BPQ5</accession>
<evidence type="ECO:0008006" key="3">
    <source>
        <dbReference type="Google" id="ProtNLM"/>
    </source>
</evidence>
<dbReference type="SUPFAM" id="SSF56973">
    <property type="entry name" value="Aerolisin/ETX pore-forming domain"/>
    <property type="match status" value="1"/>
</dbReference>
<evidence type="ECO:0000313" key="1">
    <source>
        <dbReference type="EMBL" id="KAF7721353.1"/>
    </source>
</evidence>
<organism evidence="1 2">
    <name type="scientific">Apophysomyces ossiformis</name>
    <dbReference type="NCBI Taxonomy" id="679940"/>
    <lineage>
        <taxon>Eukaryota</taxon>
        <taxon>Fungi</taxon>
        <taxon>Fungi incertae sedis</taxon>
        <taxon>Mucoromycota</taxon>
        <taxon>Mucoromycotina</taxon>
        <taxon>Mucoromycetes</taxon>
        <taxon>Mucorales</taxon>
        <taxon>Mucorineae</taxon>
        <taxon>Mucoraceae</taxon>
        <taxon>Apophysomyces</taxon>
    </lineage>
</organism>
<dbReference type="EMBL" id="JABAYA010000275">
    <property type="protein sequence ID" value="KAF7721353.1"/>
    <property type="molecule type" value="Genomic_DNA"/>
</dbReference>
<dbReference type="InterPro" id="IPR004991">
    <property type="entry name" value="Aerolysin-like"/>
</dbReference>
<name>A0A8H7BPQ5_9FUNG</name>
<dbReference type="OrthoDB" id="4948898at2759"/>
<dbReference type="CDD" id="cd23424">
    <property type="entry name" value="beta-trefoil_Ricin_BEL-like"/>
    <property type="match status" value="1"/>
</dbReference>
<dbReference type="CDD" id="cd20215">
    <property type="entry name" value="PFM_LSL-like"/>
    <property type="match status" value="1"/>
</dbReference>
<protein>
    <recommendedName>
        <fullName evidence="3">Ricin B lectin domain-containing protein</fullName>
    </recommendedName>
</protein>
<proteinExistence type="predicted"/>
<dbReference type="SUPFAM" id="SSF50370">
    <property type="entry name" value="Ricin B-like lectins"/>
    <property type="match status" value="1"/>
</dbReference>
<dbReference type="Gene3D" id="2.80.10.50">
    <property type="match status" value="1"/>
</dbReference>
<dbReference type="Pfam" id="PF03318">
    <property type="entry name" value="ETX_MTX2"/>
    <property type="match status" value="1"/>
</dbReference>
<dbReference type="Proteomes" id="UP000605846">
    <property type="component" value="Unassembled WGS sequence"/>
</dbReference>
<reference evidence="1" key="1">
    <citation type="submission" date="2020-01" db="EMBL/GenBank/DDBJ databases">
        <title>Genome Sequencing of Three Apophysomyces-Like Fungal Strains Confirms a Novel Fungal Genus in the Mucoromycota with divergent Burkholderia-like Endosymbiotic Bacteria.</title>
        <authorList>
            <person name="Stajich J.E."/>
            <person name="Macias A.M."/>
            <person name="Carter-House D."/>
            <person name="Lovett B."/>
            <person name="Kasson L.R."/>
            <person name="Berry K."/>
            <person name="Grigoriev I."/>
            <person name="Chang Y."/>
            <person name="Spatafora J."/>
            <person name="Kasson M.T."/>
        </authorList>
    </citation>
    <scope>NUCLEOTIDE SEQUENCE</scope>
    <source>
        <strain evidence="1">NRRL A-21654</strain>
    </source>
</reference>
<dbReference type="Gene3D" id="2.170.15.10">
    <property type="entry name" value="Proaerolysin, chain A, domain 3"/>
    <property type="match status" value="1"/>
</dbReference>
<evidence type="ECO:0000313" key="2">
    <source>
        <dbReference type="Proteomes" id="UP000605846"/>
    </source>
</evidence>
<dbReference type="InterPro" id="IPR035992">
    <property type="entry name" value="Ricin_B-like_lectins"/>
</dbReference>
<gene>
    <name evidence="1" type="ORF">EC973_004834</name>
</gene>
<sequence>MTAESSFYIPPPTISFRLKNYVTNKCIYSRTTEKPYFYHYTDNDYSDMYWKLIPGTGNRDGYYKLRNDVTGYFIYSRDSQSPYFDHTSYPDADDQYWKLLPGSGKRSGYFRIQNLVTGKRIFSRDSQSPYFDHTGYTDADDQYWTFIFEDMEVDKVTYDLKKGVLTPQPPLELVRQTLENKTSSEQKMEFKLDQSTQHTTNFEYKAGFTISIGAKFKGGIPVVAETEISVDTSFSQELTFGKTSSFTKTYSSTIPVVAKPRTKVIGTFSVHKGNIQVPCTITMKSAKTGHKVDTHAVFSGITTWDLQHSLDEKPV</sequence>
<dbReference type="PANTHER" id="PTHR39244">
    <property type="entry name" value="NATTERIN-4"/>
    <property type="match status" value="1"/>
</dbReference>
<dbReference type="AlphaFoldDB" id="A0A8H7BPQ5"/>
<comment type="caution">
    <text evidence="1">The sequence shown here is derived from an EMBL/GenBank/DDBJ whole genome shotgun (WGS) entry which is preliminary data.</text>
</comment>
<dbReference type="PANTHER" id="PTHR39244:SF5">
    <property type="entry name" value="NATTERIN-3-LIKE"/>
    <property type="match status" value="1"/>
</dbReference>
<keyword evidence="2" id="KW-1185">Reference proteome</keyword>
<dbReference type="InterPro" id="IPR053237">
    <property type="entry name" value="Natterin_C"/>
</dbReference>